<comment type="similarity">
    <text evidence="1">Belongs to the type-I restriction system S methylase family.</text>
</comment>
<dbReference type="GO" id="GO:0004519">
    <property type="term" value="F:endonuclease activity"/>
    <property type="evidence" value="ECO:0007669"/>
    <property type="project" value="UniProtKB-KW"/>
</dbReference>
<dbReference type="Gene3D" id="3.90.220.20">
    <property type="entry name" value="DNA methylase specificity domains"/>
    <property type="match status" value="2"/>
</dbReference>
<dbReference type="PANTHER" id="PTHR30408:SF13">
    <property type="entry name" value="TYPE I RESTRICTION ENZYME HINDI SPECIFICITY SUBUNIT"/>
    <property type="match status" value="1"/>
</dbReference>
<evidence type="ECO:0000259" key="4">
    <source>
        <dbReference type="Pfam" id="PF01420"/>
    </source>
</evidence>
<reference evidence="5 6" key="1">
    <citation type="submission" date="2020-04" db="EMBL/GenBank/DDBJ databases">
        <title>Flammeovirga sp. SR4, a novel species isolated from seawater.</title>
        <authorList>
            <person name="Wang X."/>
        </authorList>
    </citation>
    <scope>NUCLEOTIDE SEQUENCE [LARGE SCALE GENOMIC DNA]</scope>
    <source>
        <strain evidence="5 6">ATCC 23126</strain>
    </source>
</reference>
<comment type="caution">
    <text evidence="5">The sequence shown here is derived from an EMBL/GenBank/DDBJ whole genome shotgun (WGS) entry which is preliminary data.</text>
</comment>
<keyword evidence="5" id="KW-0255">Endonuclease</keyword>
<feature type="domain" description="Type I restriction modification DNA specificity" evidence="4">
    <location>
        <begin position="225"/>
        <end position="396"/>
    </location>
</feature>
<gene>
    <name evidence="5" type="ORF">HHU12_17955</name>
</gene>
<protein>
    <submittedName>
        <fullName evidence="5">Restriction endonuclease subunit S</fullName>
    </submittedName>
</protein>
<keyword evidence="5" id="KW-0378">Hydrolase</keyword>
<dbReference type="PANTHER" id="PTHR30408">
    <property type="entry name" value="TYPE-1 RESTRICTION ENZYME ECOKI SPECIFICITY PROTEIN"/>
    <property type="match status" value="1"/>
</dbReference>
<organism evidence="5 6">
    <name type="scientific">Flammeovirga aprica JL-4</name>
    <dbReference type="NCBI Taxonomy" id="694437"/>
    <lineage>
        <taxon>Bacteria</taxon>
        <taxon>Pseudomonadati</taxon>
        <taxon>Bacteroidota</taxon>
        <taxon>Cytophagia</taxon>
        <taxon>Cytophagales</taxon>
        <taxon>Flammeovirgaceae</taxon>
        <taxon>Flammeovirga</taxon>
    </lineage>
</organism>
<accession>A0A7X9RW83</accession>
<dbReference type="InterPro" id="IPR044946">
    <property type="entry name" value="Restrct_endonuc_typeI_TRD_sf"/>
</dbReference>
<dbReference type="AlphaFoldDB" id="A0A7X9RW83"/>
<dbReference type="SUPFAM" id="SSF116734">
    <property type="entry name" value="DNA methylase specificity domain"/>
    <property type="match status" value="2"/>
</dbReference>
<feature type="domain" description="Type I restriction modification DNA specificity" evidence="4">
    <location>
        <begin position="19"/>
        <end position="194"/>
    </location>
</feature>
<dbReference type="InterPro" id="IPR000055">
    <property type="entry name" value="Restrct_endonuc_typeI_TRD"/>
</dbReference>
<dbReference type="Gene3D" id="1.10.287.1120">
    <property type="entry name" value="Bipartite methylase S protein"/>
    <property type="match status" value="1"/>
</dbReference>
<keyword evidence="2" id="KW-0680">Restriction system</keyword>
<evidence type="ECO:0000313" key="5">
    <source>
        <dbReference type="EMBL" id="NME69863.1"/>
    </source>
</evidence>
<evidence type="ECO:0000256" key="3">
    <source>
        <dbReference type="ARBA" id="ARBA00023125"/>
    </source>
</evidence>
<proteinExistence type="inferred from homology"/>
<name>A0A7X9RW83_9BACT</name>
<keyword evidence="5" id="KW-0540">Nuclease</keyword>
<dbReference type="RefSeq" id="WP_169658117.1">
    <property type="nucleotide sequence ID" value="NZ_JABANE010000050.1"/>
</dbReference>
<dbReference type="InterPro" id="IPR052021">
    <property type="entry name" value="Type-I_RS_S_subunit"/>
</dbReference>
<keyword evidence="6" id="KW-1185">Reference proteome</keyword>
<dbReference type="CDD" id="cd17517">
    <property type="entry name" value="RMtype1_S_EcoKI_StySPI-TRD2-CR2_like"/>
    <property type="match status" value="1"/>
</dbReference>
<dbReference type="CDD" id="cd17263">
    <property type="entry name" value="RMtype1_S_AbaB8300I-TRD1-CR1_like"/>
    <property type="match status" value="1"/>
</dbReference>
<dbReference type="GO" id="GO:0009307">
    <property type="term" value="P:DNA restriction-modification system"/>
    <property type="evidence" value="ECO:0007669"/>
    <property type="project" value="UniProtKB-KW"/>
</dbReference>
<evidence type="ECO:0000256" key="2">
    <source>
        <dbReference type="ARBA" id="ARBA00022747"/>
    </source>
</evidence>
<dbReference type="Proteomes" id="UP000576082">
    <property type="component" value="Unassembled WGS sequence"/>
</dbReference>
<evidence type="ECO:0000256" key="1">
    <source>
        <dbReference type="ARBA" id="ARBA00010923"/>
    </source>
</evidence>
<evidence type="ECO:0000313" key="6">
    <source>
        <dbReference type="Proteomes" id="UP000576082"/>
    </source>
</evidence>
<dbReference type="Pfam" id="PF01420">
    <property type="entry name" value="Methylase_S"/>
    <property type="match status" value="2"/>
</dbReference>
<keyword evidence="3" id="KW-0238">DNA-binding</keyword>
<sequence>MTAIKNNIPVLRFPEFSGKWEKKKLGQLLTFKNGVNATKEQYGRGVKFINVLDIIENNFITHDNIKGLVDIEEKEFLKNEVKYGDVLFQRSSETREEVGQANVYLDKEKSATFGGFVIRGQKISDYEPMFMNYLLKGKTARKEITTKSGGSTRYNVGQDILTDVSIKTPTLPEQQKIADFLSSVDKKIGQLSEKKLLLEEYKKGVMQQLLSREIRFKADDGSEFEEWEEKKLGELTKINQGLQIPIDKRFTSKVENSFFYITNEFLKVSSDKVYYIQNPPKNVICDESDVLMTRTGNTGQVVTGVKGAFHNNFFKIKFDRSILNKDFFVFYLRLPSTQNKILSYAGASTIPDLNHGDFYRLLLDLPSLPEQQKIANFLTSLDRKIEVVGKELEGVKEWKKGLLQGMFV</sequence>
<dbReference type="GO" id="GO:0003677">
    <property type="term" value="F:DNA binding"/>
    <property type="evidence" value="ECO:0007669"/>
    <property type="project" value="UniProtKB-KW"/>
</dbReference>
<dbReference type="EMBL" id="JABANE010000050">
    <property type="protein sequence ID" value="NME69863.1"/>
    <property type="molecule type" value="Genomic_DNA"/>
</dbReference>